<dbReference type="Proteomes" id="UP001189429">
    <property type="component" value="Unassembled WGS sequence"/>
</dbReference>
<evidence type="ECO:0000256" key="1">
    <source>
        <dbReference type="SAM" id="MobiDB-lite"/>
    </source>
</evidence>
<evidence type="ECO:0008006" key="4">
    <source>
        <dbReference type="Google" id="ProtNLM"/>
    </source>
</evidence>
<proteinExistence type="predicted"/>
<dbReference type="EMBL" id="CAUYUJ010019488">
    <property type="protein sequence ID" value="CAK0891508.1"/>
    <property type="molecule type" value="Genomic_DNA"/>
</dbReference>
<reference evidence="2" key="1">
    <citation type="submission" date="2023-10" db="EMBL/GenBank/DDBJ databases">
        <authorList>
            <person name="Chen Y."/>
            <person name="Shah S."/>
            <person name="Dougan E. K."/>
            <person name="Thang M."/>
            <person name="Chan C."/>
        </authorList>
    </citation>
    <scope>NUCLEOTIDE SEQUENCE [LARGE SCALE GENOMIC DNA]</scope>
</reference>
<evidence type="ECO:0000313" key="3">
    <source>
        <dbReference type="Proteomes" id="UP001189429"/>
    </source>
</evidence>
<sequence>MATIGEENKTRFKQESHRRDWPKTISDRILAQTRHMSQGLNEKKVPKWIEEFRNRLPVVEDDEEQYYVGWDTELRQAWRSSTSDANRKEFADDECIMGDTDGDPITAKWSDGFEHIITDITIGQFKEVGIQQPAGVKYRSEGPHRPRIISIYVDGDQKCQARPDLFKNPTAAEKFMKDLATSYCDGAVELEQLHSARDDKLQDTRS</sequence>
<evidence type="ECO:0000313" key="2">
    <source>
        <dbReference type="EMBL" id="CAK0891508.1"/>
    </source>
</evidence>
<feature type="non-terminal residue" evidence="2">
    <location>
        <position position="206"/>
    </location>
</feature>
<accession>A0ABN9WX75</accession>
<comment type="caution">
    <text evidence="2">The sequence shown here is derived from an EMBL/GenBank/DDBJ whole genome shotgun (WGS) entry which is preliminary data.</text>
</comment>
<gene>
    <name evidence="2" type="ORF">PCOR1329_LOCUS71449</name>
</gene>
<organism evidence="2 3">
    <name type="scientific">Prorocentrum cordatum</name>
    <dbReference type="NCBI Taxonomy" id="2364126"/>
    <lineage>
        <taxon>Eukaryota</taxon>
        <taxon>Sar</taxon>
        <taxon>Alveolata</taxon>
        <taxon>Dinophyceae</taxon>
        <taxon>Prorocentrales</taxon>
        <taxon>Prorocentraceae</taxon>
        <taxon>Prorocentrum</taxon>
    </lineage>
</organism>
<name>A0ABN9WX75_9DINO</name>
<protein>
    <recommendedName>
        <fullName evidence="4">Selenoprotein O</fullName>
    </recommendedName>
</protein>
<keyword evidence="3" id="KW-1185">Reference proteome</keyword>
<feature type="region of interest" description="Disordered" evidence="1">
    <location>
        <begin position="1"/>
        <end position="24"/>
    </location>
</feature>